<keyword evidence="5" id="KW-0325">Glycoprotein</keyword>
<feature type="non-terminal residue" evidence="7">
    <location>
        <position position="1"/>
    </location>
</feature>
<dbReference type="GO" id="GO:0005576">
    <property type="term" value="C:extracellular region"/>
    <property type="evidence" value="ECO:0007669"/>
    <property type="project" value="UniProtKB-SubCell"/>
</dbReference>
<dbReference type="PANTHER" id="PTHR24020:SF84">
    <property type="entry name" value="VWFA DOMAIN-CONTAINING PROTEIN"/>
    <property type="match status" value="1"/>
</dbReference>
<sequence>GGKPADVVFLLDASNSIWGPDFKKQLEFVQNIVSMFRIGEQWTRVGLATFNSKVQVQFQLNSYLNKTALLEAIGNVEETYGDATDTASAVRYMRKYMFSKRHGSRKKVPRVGVVITDGQSSNILRTVMESSRAKRQHIHMFAVGVGSMVNKRELRGIASHPPMEYMFQVLGYGALGSVRNILAVRTCTGRTNTVNLLPTIPEGLTRLNFYPFLAT</sequence>
<comment type="subcellular location">
    <subcellularLocation>
        <location evidence="1">Secreted</location>
    </subcellularLocation>
</comment>
<dbReference type="InterPro" id="IPR002035">
    <property type="entry name" value="VWF_A"/>
</dbReference>
<dbReference type="Gene3D" id="3.40.50.410">
    <property type="entry name" value="von Willebrand factor, type A domain"/>
    <property type="match status" value="1"/>
</dbReference>
<evidence type="ECO:0000259" key="6">
    <source>
        <dbReference type="PROSITE" id="PS50234"/>
    </source>
</evidence>
<evidence type="ECO:0000256" key="4">
    <source>
        <dbReference type="ARBA" id="ARBA00022737"/>
    </source>
</evidence>
<accession>V4AJY9</accession>
<dbReference type="OrthoDB" id="10256829at2759"/>
<dbReference type="AlphaFoldDB" id="V4AJY9"/>
<dbReference type="Pfam" id="PF00092">
    <property type="entry name" value="VWA"/>
    <property type="match status" value="1"/>
</dbReference>
<evidence type="ECO:0000256" key="3">
    <source>
        <dbReference type="ARBA" id="ARBA00022729"/>
    </source>
</evidence>
<dbReference type="KEGG" id="lgi:LOTGIDRAFT_115133"/>
<feature type="domain" description="VWFA" evidence="6">
    <location>
        <begin position="6"/>
        <end position="182"/>
    </location>
</feature>
<dbReference type="InterPro" id="IPR050525">
    <property type="entry name" value="ECM_Assembly_Org"/>
</dbReference>
<evidence type="ECO:0000313" key="8">
    <source>
        <dbReference type="Proteomes" id="UP000030746"/>
    </source>
</evidence>
<keyword evidence="3" id="KW-0732">Signal</keyword>
<dbReference type="HOGENOM" id="CLU_008905_4_0_1"/>
<protein>
    <recommendedName>
        <fullName evidence="6">VWFA domain-containing protein</fullName>
    </recommendedName>
</protein>
<dbReference type="SUPFAM" id="SSF53300">
    <property type="entry name" value="vWA-like"/>
    <property type="match status" value="1"/>
</dbReference>
<dbReference type="PROSITE" id="PS50234">
    <property type="entry name" value="VWFA"/>
    <property type="match status" value="1"/>
</dbReference>
<evidence type="ECO:0000256" key="1">
    <source>
        <dbReference type="ARBA" id="ARBA00004613"/>
    </source>
</evidence>
<dbReference type="CDD" id="cd01450">
    <property type="entry name" value="vWFA_subfamily_ECM"/>
    <property type="match status" value="1"/>
</dbReference>
<dbReference type="CTD" id="20231180"/>
<evidence type="ECO:0000313" key="7">
    <source>
        <dbReference type="EMBL" id="ESO97407.1"/>
    </source>
</evidence>
<reference evidence="7 8" key="1">
    <citation type="journal article" date="2013" name="Nature">
        <title>Insights into bilaterian evolution from three spiralian genomes.</title>
        <authorList>
            <person name="Simakov O."/>
            <person name="Marletaz F."/>
            <person name="Cho S.J."/>
            <person name="Edsinger-Gonzales E."/>
            <person name="Havlak P."/>
            <person name="Hellsten U."/>
            <person name="Kuo D.H."/>
            <person name="Larsson T."/>
            <person name="Lv J."/>
            <person name="Arendt D."/>
            <person name="Savage R."/>
            <person name="Osoegawa K."/>
            <person name="de Jong P."/>
            <person name="Grimwood J."/>
            <person name="Chapman J.A."/>
            <person name="Shapiro H."/>
            <person name="Aerts A."/>
            <person name="Otillar R.P."/>
            <person name="Terry A.Y."/>
            <person name="Boore J.L."/>
            <person name="Grigoriev I.V."/>
            <person name="Lindberg D.R."/>
            <person name="Seaver E.C."/>
            <person name="Weisblat D.A."/>
            <person name="Putnam N.H."/>
            <person name="Rokhsar D.S."/>
        </authorList>
    </citation>
    <scope>NUCLEOTIDE SEQUENCE [LARGE SCALE GENOMIC DNA]</scope>
</reference>
<organism evidence="7 8">
    <name type="scientific">Lottia gigantea</name>
    <name type="common">Giant owl limpet</name>
    <dbReference type="NCBI Taxonomy" id="225164"/>
    <lineage>
        <taxon>Eukaryota</taxon>
        <taxon>Metazoa</taxon>
        <taxon>Spiralia</taxon>
        <taxon>Lophotrochozoa</taxon>
        <taxon>Mollusca</taxon>
        <taxon>Gastropoda</taxon>
        <taxon>Patellogastropoda</taxon>
        <taxon>Lottioidea</taxon>
        <taxon>Lottiidae</taxon>
        <taxon>Lottia</taxon>
    </lineage>
</organism>
<dbReference type="RefSeq" id="XP_009051999.1">
    <property type="nucleotide sequence ID" value="XM_009053751.1"/>
</dbReference>
<name>V4AJY9_LOTGI</name>
<evidence type="ECO:0000256" key="2">
    <source>
        <dbReference type="ARBA" id="ARBA00022525"/>
    </source>
</evidence>
<keyword evidence="4" id="KW-0677">Repeat</keyword>
<dbReference type="SMART" id="SM00327">
    <property type="entry name" value="VWA"/>
    <property type="match status" value="1"/>
</dbReference>
<dbReference type="EMBL" id="KB201305">
    <property type="protein sequence ID" value="ESO97407.1"/>
    <property type="molecule type" value="Genomic_DNA"/>
</dbReference>
<dbReference type="GeneID" id="20231180"/>
<dbReference type="Proteomes" id="UP000030746">
    <property type="component" value="Unassembled WGS sequence"/>
</dbReference>
<evidence type="ECO:0000256" key="5">
    <source>
        <dbReference type="ARBA" id="ARBA00023180"/>
    </source>
</evidence>
<dbReference type="FunFam" id="3.40.50.410:FF:000004">
    <property type="entry name" value="collagen alpha-6(VI) chain"/>
    <property type="match status" value="1"/>
</dbReference>
<proteinExistence type="predicted"/>
<keyword evidence="2" id="KW-0964">Secreted</keyword>
<gene>
    <name evidence="7" type="ORF">LOTGIDRAFT_115133</name>
</gene>
<dbReference type="InterPro" id="IPR036465">
    <property type="entry name" value="vWFA_dom_sf"/>
</dbReference>
<dbReference type="PRINTS" id="PR00453">
    <property type="entry name" value="VWFADOMAIN"/>
</dbReference>
<keyword evidence="8" id="KW-1185">Reference proteome</keyword>
<dbReference type="PANTHER" id="PTHR24020">
    <property type="entry name" value="COLLAGEN ALPHA"/>
    <property type="match status" value="1"/>
</dbReference>
<dbReference type="OMA" id="LRIEIAC"/>